<dbReference type="PANTHER" id="PTHR43773:SF1">
    <property type="entry name" value="MAGNESIUM TRANSPORTER MGTE"/>
    <property type="match status" value="1"/>
</dbReference>
<dbReference type="InterPro" id="IPR006669">
    <property type="entry name" value="MgtE_transporter"/>
</dbReference>
<feature type="transmembrane region" description="Helical" evidence="8">
    <location>
        <begin position="365"/>
        <end position="388"/>
    </location>
</feature>
<dbReference type="AlphaFoldDB" id="A0A2P1P6T1"/>
<dbReference type="InterPro" id="IPR006667">
    <property type="entry name" value="SLC41_membr_dom"/>
</dbReference>
<dbReference type="PANTHER" id="PTHR43773">
    <property type="entry name" value="MAGNESIUM TRANSPORTER MGTE"/>
    <property type="match status" value="1"/>
</dbReference>
<evidence type="ECO:0000259" key="9">
    <source>
        <dbReference type="SMART" id="SM00924"/>
    </source>
</evidence>
<dbReference type="EMBL" id="CP027845">
    <property type="protein sequence ID" value="AVP86982.1"/>
    <property type="molecule type" value="Genomic_DNA"/>
</dbReference>
<dbReference type="Gene3D" id="1.25.60.10">
    <property type="entry name" value="MgtE N-terminal domain-like"/>
    <property type="match status" value="1"/>
</dbReference>
<protein>
    <recommendedName>
        <fullName evidence="8">Magnesium transporter MgtE</fullName>
    </recommendedName>
</protein>
<dbReference type="Pfam" id="PF00571">
    <property type="entry name" value="CBS"/>
    <property type="match status" value="1"/>
</dbReference>
<dbReference type="KEGG" id="ptc:phytr_180"/>
<keyword evidence="7 8" id="KW-0472">Membrane</keyword>
<keyword evidence="4 8" id="KW-0812">Transmembrane</keyword>
<evidence type="ECO:0000313" key="11">
    <source>
        <dbReference type="Proteomes" id="UP000241762"/>
    </source>
</evidence>
<dbReference type="SUPFAM" id="SSF54631">
    <property type="entry name" value="CBS-domain pair"/>
    <property type="match status" value="1"/>
</dbReference>
<dbReference type="GO" id="GO:0046872">
    <property type="term" value="F:metal ion binding"/>
    <property type="evidence" value="ECO:0007669"/>
    <property type="project" value="UniProtKB-KW"/>
</dbReference>
<evidence type="ECO:0000256" key="1">
    <source>
        <dbReference type="ARBA" id="ARBA00004141"/>
    </source>
</evidence>
<name>A0A2P1P6T1_9RICK</name>
<dbReference type="SMART" id="SM00924">
    <property type="entry name" value="MgtE_N"/>
    <property type="match status" value="1"/>
</dbReference>
<organism evidence="10 11">
    <name type="scientific">Candidatus Phycorickettsia trachydisci</name>
    <dbReference type="NCBI Taxonomy" id="2115978"/>
    <lineage>
        <taxon>Bacteria</taxon>
        <taxon>Pseudomonadati</taxon>
        <taxon>Pseudomonadota</taxon>
        <taxon>Alphaproteobacteria</taxon>
        <taxon>Rickettsiales</taxon>
        <taxon>Rickettsiaceae</taxon>
        <taxon>Candidatus Phycorickettsia</taxon>
    </lineage>
</organism>
<feature type="transmembrane region" description="Helical" evidence="8">
    <location>
        <begin position="394"/>
        <end position="418"/>
    </location>
</feature>
<dbReference type="Proteomes" id="UP000241762">
    <property type="component" value="Chromosome"/>
</dbReference>
<proteinExistence type="inferred from homology"/>
<keyword evidence="3 8" id="KW-0813">Transport</keyword>
<dbReference type="SUPFAM" id="SSF158791">
    <property type="entry name" value="MgtE N-terminal domain-like"/>
    <property type="match status" value="1"/>
</dbReference>
<feature type="transmembrane region" description="Helical" evidence="8">
    <location>
        <begin position="430"/>
        <end position="452"/>
    </location>
</feature>
<evidence type="ECO:0000256" key="4">
    <source>
        <dbReference type="ARBA" id="ARBA00022692"/>
    </source>
</evidence>
<dbReference type="Gene3D" id="1.10.357.20">
    <property type="entry name" value="SLC41 divalent cation transporters, integral membrane domain"/>
    <property type="match status" value="1"/>
</dbReference>
<comment type="subcellular location">
    <subcellularLocation>
        <location evidence="8">Cell membrane</location>
        <topology evidence="8">Multi-pass membrane protein</topology>
    </subcellularLocation>
    <subcellularLocation>
        <location evidence="1">Membrane</location>
        <topology evidence="1">Multi-pass membrane protein</topology>
    </subcellularLocation>
</comment>
<evidence type="ECO:0000256" key="6">
    <source>
        <dbReference type="ARBA" id="ARBA00022989"/>
    </source>
</evidence>
<evidence type="ECO:0000313" key="10">
    <source>
        <dbReference type="EMBL" id="AVP86982.1"/>
    </source>
</evidence>
<dbReference type="OrthoDB" id="9790355at2"/>
<evidence type="ECO:0000256" key="3">
    <source>
        <dbReference type="ARBA" id="ARBA00022448"/>
    </source>
</evidence>
<reference evidence="10 11" key="1">
    <citation type="submission" date="2018-03" db="EMBL/GenBank/DDBJ databases">
        <title>A gene transfer event suggests a long-term partnership between eustigmatophyte algae and a novel lineage of endosymbiotic bacteria.</title>
        <authorList>
            <person name="Yurchenko T."/>
            <person name="Sevcikova T."/>
            <person name="Pribyl P."/>
            <person name="El Karkouri K."/>
            <person name="Klimes V."/>
            <person name="Amaral R."/>
            <person name="Zbrankova V."/>
            <person name="Kim E."/>
            <person name="Raoult D."/>
            <person name="Santos L.M.A."/>
            <person name="Elias M."/>
        </authorList>
    </citation>
    <scope>NUCLEOTIDE SEQUENCE [LARGE SCALE GENOMIC DNA]</scope>
    <source>
        <strain evidence="10">CCALA 838</strain>
    </source>
</reference>
<gene>
    <name evidence="10" type="ORF">phytr_180</name>
</gene>
<comment type="subunit">
    <text evidence="8">Homodimer.</text>
</comment>
<keyword evidence="5 8" id="KW-0460">Magnesium</keyword>
<keyword evidence="8" id="KW-0479">Metal-binding</keyword>
<dbReference type="GO" id="GO:0015095">
    <property type="term" value="F:magnesium ion transmembrane transporter activity"/>
    <property type="evidence" value="ECO:0007669"/>
    <property type="project" value="UniProtKB-UniRule"/>
</dbReference>
<dbReference type="Pfam" id="PF03448">
    <property type="entry name" value="MgtE_N"/>
    <property type="match status" value="1"/>
</dbReference>
<sequence>MARKKTFKPLYVENIDEIIEQISALFEEDKTSAIKTLIKKLHPSDFTSVLDHSSNKLQKAIISITQDSFDPESIVWMGESAKNVLLEVLGYETLANLIETLDLEDCIEVLDDYDEHVIRSLIEHFSDNKKALVTEGLTYPHDTVGRIMETNFLVFAEHWTVDQSIAALKRHKMDQDPHAAIIVDKQYRPISTISLHRLFFYSGDTLISSLFNKGLKIVRAYEEINELVYFFKQYALAIVPVVNEGGKLVGSVSIENMLYIIEESTETDMMGLAGVRQDTFSTIFETTKSRFLWLFMNLVIAFISAIVISKFSNTISKVIATASIMQIVTSMGGNAGSQAMTVTVRALSKKDINKSNITRIIIKEITASCLNAMLLGGIGSLVIFVTYGDSVLSLIFAASVLLNFIVAGLFGTLIPIILDSMDLDPATASSVFLTALTDNFGFFTFLGLCYLLL</sequence>
<accession>A0A2P1P6T1</accession>
<dbReference type="Gene3D" id="3.10.580.10">
    <property type="entry name" value="CBS-domain"/>
    <property type="match status" value="1"/>
</dbReference>
<evidence type="ECO:0000256" key="8">
    <source>
        <dbReference type="RuleBase" id="RU362011"/>
    </source>
</evidence>
<dbReference type="Pfam" id="PF01769">
    <property type="entry name" value="MgtE"/>
    <property type="match status" value="1"/>
</dbReference>
<comment type="function">
    <text evidence="8">Acts as a magnesium transporter.</text>
</comment>
<dbReference type="GO" id="GO:0005886">
    <property type="term" value="C:plasma membrane"/>
    <property type="evidence" value="ECO:0007669"/>
    <property type="project" value="UniProtKB-SubCell"/>
</dbReference>
<keyword evidence="8" id="KW-1003">Cell membrane</keyword>
<feature type="domain" description="Magnesium transporter MgtE intracellular" evidence="9">
    <location>
        <begin position="41"/>
        <end position="144"/>
    </location>
</feature>
<feature type="transmembrane region" description="Helical" evidence="8">
    <location>
        <begin position="291"/>
        <end position="312"/>
    </location>
</feature>
<dbReference type="InterPro" id="IPR006668">
    <property type="entry name" value="Mg_transptr_MgtE_intracell_dom"/>
</dbReference>
<dbReference type="InterPro" id="IPR046342">
    <property type="entry name" value="CBS_dom_sf"/>
</dbReference>
<dbReference type="InterPro" id="IPR038076">
    <property type="entry name" value="MgtE_N_sf"/>
</dbReference>
<evidence type="ECO:0000256" key="7">
    <source>
        <dbReference type="ARBA" id="ARBA00023136"/>
    </source>
</evidence>
<keyword evidence="6 8" id="KW-1133">Transmembrane helix</keyword>
<evidence type="ECO:0000256" key="5">
    <source>
        <dbReference type="ARBA" id="ARBA00022842"/>
    </source>
</evidence>
<feature type="transmembrane region" description="Helical" evidence="8">
    <location>
        <begin position="318"/>
        <end position="344"/>
    </location>
</feature>
<dbReference type="InterPro" id="IPR036739">
    <property type="entry name" value="SLC41_membr_dom_sf"/>
</dbReference>
<dbReference type="RefSeq" id="WP_106873861.1">
    <property type="nucleotide sequence ID" value="NZ_CP027845.1"/>
</dbReference>
<evidence type="ECO:0000256" key="2">
    <source>
        <dbReference type="ARBA" id="ARBA00009749"/>
    </source>
</evidence>
<comment type="similarity">
    <text evidence="2 8">Belongs to the SLC41A transporter family.</text>
</comment>
<keyword evidence="11" id="KW-1185">Reference proteome</keyword>
<dbReference type="SUPFAM" id="SSF161093">
    <property type="entry name" value="MgtE membrane domain-like"/>
    <property type="match status" value="1"/>
</dbReference>
<dbReference type="InterPro" id="IPR000644">
    <property type="entry name" value="CBS_dom"/>
</dbReference>
<dbReference type="NCBIfam" id="TIGR00400">
    <property type="entry name" value="mgtE"/>
    <property type="match status" value="1"/>
</dbReference>